<comment type="caution">
    <text evidence="7">The sequence shown here is derived from an EMBL/GenBank/DDBJ whole genome shotgun (WGS) entry which is preliminary data.</text>
</comment>
<dbReference type="PANTHER" id="PTHR20855">
    <property type="entry name" value="ADIPOR/PROGESTIN RECEPTOR-RELATED"/>
    <property type="match status" value="1"/>
</dbReference>
<accession>A0A0B2AK81</accession>
<evidence type="ECO:0000313" key="7">
    <source>
        <dbReference type="EMBL" id="KHL02245.1"/>
    </source>
</evidence>
<keyword evidence="8" id="KW-1185">Reference proteome</keyword>
<evidence type="ECO:0000256" key="3">
    <source>
        <dbReference type="ARBA" id="ARBA00022989"/>
    </source>
</evidence>
<evidence type="ECO:0000256" key="4">
    <source>
        <dbReference type="ARBA" id="ARBA00023136"/>
    </source>
</evidence>
<dbReference type="AlphaFoldDB" id="A0A0B2AK81"/>
<dbReference type="EMBL" id="JTDL01000129">
    <property type="protein sequence ID" value="KHL02245.1"/>
    <property type="molecule type" value="Genomic_DNA"/>
</dbReference>
<dbReference type="GO" id="GO:0016020">
    <property type="term" value="C:membrane"/>
    <property type="evidence" value="ECO:0007669"/>
    <property type="project" value="UniProtKB-SubCell"/>
</dbReference>
<reference evidence="7 8" key="1">
    <citation type="submission" date="2014-09" db="EMBL/GenBank/DDBJ databases">
        <title>Genome sequence of Sinomonas sp. MUSC 117.</title>
        <authorList>
            <person name="Lee L.-H."/>
        </authorList>
    </citation>
    <scope>NUCLEOTIDE SEQUENCE [LARGE SCALE GENOMIC DNA]</scope>
    <source>
        <strain evidence="7 8">MUSC 117</strain>
    </source>
</reference>
<keyword evidence="5" id="KW-0862">Zinc</keyword>
<keyword evidence="2 6" id="KW-0812">Transmembrane</keyword>
<feature type="transmembrane region" description="Helical" evidence="6">
    <location>
        <begin position="137"/>
        <end position="157"/>
    </location>
</feature>
<evidence type="ECO:0000256" key="2">
    <source>
        <dbReference type="ARBA" id="ARBA00022692"/>
    </source>
</evidence>
<keyword evidence="4 6" id="KW-0472">Membrane</keyword>
<keyword evidence="3 6" id="KW-1133">Transmembrane helix</keyword>
<dbReference type="GO" id="GO:0046872">
    <property type="term" value="F:metal ion binding"/>
    <property type="evidence" value="ECO:0007669"/>
    <property type="project" value="UniProtKB-KW"/>
</dbReference>
<feature type="binding site" evidence="5">
    <location>
        <position position="196"/>
    </location>
    <ligand>
        <name>Zn(2+)</name>
        <dbReference type="ChEBI" id="CHEBI:29105"/>
    </ligand>
</feature>
<protein>
    <submittedName>
        <fullName evidence="7">Hemolysin III</fullName>
    </submittedName>
</protein>
<proteinExistence type="predicted"/>
<dbReference type="Proteomes" id="UP000030982">
    <property type="component" value="Unassembled WGS sequence"/>
</dbReference>
<feature type="transmembrane region" description="Helical" evidence="6">
    <location>
        <begin position="163"/>
        <end position="183"/>
    </location>
</feature>
<evidence type="ECO:0000313" key="8">
    <source>
        <dbReference type="Proteomes" id="UP000030982"/>
    </source>
</evidence>
<evidence type="ECO:0000256" key="6">
    <source>
        <dbReference type="SAM" id="Phobius"/>
    </source>
</evidence>
<dbReference type="PANTHER" id="PTHR20855:SF3">
    <property type="entry name" value="LD03007P"/>
    <property type="match status" value="1"/>
</dbReference>
<gene>
    <name evidence="7" type="ORF">LK10_13275</name>
</gene>
<feature type="transmembrane region" description="Helical" evidence="6">
    <location>
        <begin position="195"/>
        <end position="221"/>
    </location>
</feature>
<feature type="transmembrane region" description="Helical" evidence="6">
    <location>
        <begin position="110"/>
        <end position="130"/>
    </location>
</feature>
<dbReference type="OrthoDB" id="9813689at2"/>
<dbReference type="STRING" id="1338436.LK10_13275"/>
<feature type="transmembrane region" description="Helical" evidence="6">
    <location>
        <begin position="21"/>
        <end position="42"/>
    </location>
</feature>
<organism evidence="7 8">
    <name type="scientific">Sinomonas humi</name>
    <dbReference type="NCBI Taxonomy" id="1338436"/>
    <lineage>
        <taxon>Bacteria</taxon>
        <taxon>Bacillati</taxon>
        <taxon>Actinomycetota</taxon>
        <taxon>Actinomycetes</taxon>
        <taxon>Micrococcales</taxon>
        <taxon>Micrococcaceae</taxon>
        <taxon>Sinomonas</taxon>
    </lineage>
</organism>
<feature type="binding site" evidence="5">
    <location>
        <position position="200"/>
    </location>
    <ligand>
        <name>Zn(2+)</name>
        <dbReference type="ChEBI" id="CHEBI:29105"/>
    </ligand>
</feature>
<evidence type="ECO:0000256" key="1">
    <source>
        <dbReference type="ARBA" id="ARBA00004141"/>
    </source>
</evidence>
<dbReference type="InterPro" id="IPR004254">
    <property type="entry name" value="AdipoR/HlyIII-related"/>
</dbReference>
<dbReference type="RefSeq" id="WP_043124449.1">
    <property type="nucleotide sequence ID" value="NZ_JTDL01000129.1"/>
</dbReference>
<dbReference type="Pfam" id="PF03006">
    <property type="entry name" value="HlyIII"/>
    <property type="match status" value="1"/>
</dbReference>
<feature type="transmembrane region" description="Helical" evidence="6">
    <location>
        <begin position="88"/>
        <end position="104"/>
    </location>
</feature>
<evidence type="ECO:0000256" key="5">
    <source>
        <dbReference type="PIRSR" id="PIRSR604254-1"/>
    </source>
</evidence>
<name>A0A0B2AK81_9MICC</name>
<keyword evidence="5" id="KW-0479">Metal-binding</keyword>
<sequence>MRQHAVTRAELLALKPSWRGWIHTVAAPLALVAGIVLVALAPTPDRKIACAVYAFTGLALFSVSAVYHRGNWSPRVKAILKRIDHTNIVLVIAGTYTPLSWVLLPRPTALGLLIAVWGAAALTVLFRVIWVAAPRWLYVPIYIALGCAAFLFLPQFFAADVPAAILVCIGGAFYIAGAVFYGIRRPNFSWRHFGFHEFFHAFTVAGFAVHFVAIMVAILGAPGL</sequence>
<feature type="transmembrane region" description="Helical" evidence="6">
    <location>
        <begin position="48"/>
        <end position="67"/>
    </location>
</feature>
<feature type="binding site" evidence="5">
    <location>
        <position position="68"/>
    </location>
    <ligand>
        <name>Zn(2+)</name>
        <dbReference type="ChEBI" id="CHEBI:29105"/>
    </ligand>
</feature>
<comment type="subcellular location">
    <subcellularLocation>
        <location evidence="1">Membrane</location>
        <topology evidence="1">Multi-pass membrane protein</topology>
    </subcellularLocation>
</comment>